<dbReference type="AlphaFoldDB" id="A0A7H0GRY0"/>
<protein>
    <submittedName>
        <fullName evidence="2">Porin</fullName>
    </submittedName>
</protein>
<feature type="signal peptide" evidence="1">
    <location>
        <begin position="1"/>
        <end position="18"/>
    </location>
</feature>
<dbReference type="RefSeq" id="WP_187731345.1">
    <property type="nucleotide sequence ID" value="NZ_BMFN01000004.1"/>
</dbReference>
<dbReference type="EMBL" id="CP060784">
    <property type="protein sequence ID" value="QNP51046.1"/>
    <property type="molecule type" value="Genomic_DNA"/>
</dbReference>
<dbReference type="SUPFAM" id="SSF56935">
    <property type="entry name" value="Porins"/>
    <property type="match status" value="1"/>
</dbReference>
<reference evidence="2 3" key="1">
    <citation type="submission" date="2020-08" db="EMBL/GenBank/DDBJ databases">
        <title>Genome sequence of Hymenobacter qilianensis JCM 19763T.</title>
        <authorList>
            <person name="Hyun D.-W."/>
            <person name="Bae J.-W."/>
        </authorList>
    </citation>
    <scope>NUCLEOTIDE SEQUENCE [LARGE SCALE GENOMIC DNA]</scope>
    <source>
        <strain evidence="2 3">JCM 19763</strain>
    </source>
</reference>
<proteinExistence type="predicted"/>
<dbReference type="Pfam" id="PF07396">
    <property type="entry name" value="Porin_O_P"/>
    <property type="match status" value="1"/>
</dbReference>
<sequence length="402" mass="46020">MKKLLLSLLVLLASQAYGQMADSLPPTTPAAKKWYQNIAIRGYAQARYNRLLETNPDLTCEQCDRSWGRNGGFFLRRVRVIFFGQLHERVYFYLQPDFASVPSGSSSQNFGQLRDAYIDLGLDKASRFRLRIGQSKVPYGFENMQSSQNRLALDRNDGLNSAVANERDLGVMFYWAPTAVRERLAKLVKDGLKGSGDYGMLGVGAYNGQTANRPELNNQRHIVARFTYPLVVGQQIIEPGLQAYTGEYVVAKDQLSARVKYRPDLRYPDQRVAATFVLYPQPFGVQAEYNVGRGPEFNPRTDSIETQNLHGGYMLLNYRLRYKQQQLYPFLRIQYYDGGKKHERDARSYTVREAEIGAEWQPFSSFELVAMYTLSSRRFEDSQRPSNQQRGGLLRLQAQVNF</sequence>
<name>A0A7H0GRY0_9BACT</name>
<gene>
    <name evidence="2" type="ORF">H9L05_13055</name>
</gene>
<keyword evidence="1" id="KW-0732">Signal</keyword>
<dbReference type="InterPro" id="IPR023614">
    <property type="entry name" value="Porin_dom_sf"/>
</dbReference>
<feature type="chain" id="PRO_5028830145" evidence="1">
    <location>
        <begin position="19"/>
        <end position="402"/>
    </location>
</feature>
<evidence type="ECO:0000313" key="2">
    <source>
        <dbReference type="EMBL" id="QNP51046.1"/>
    </source>
</evidence>
<evidence type="ECO:0000256" key="1">
    <source>
        <dbReference type="SAM" id="SignalP"/>
    </source>
</evidence>
<dbReference type="Gene3D" id="2.40.160.10">
    <property type="entry name" value="Porin"/>
    <property type="match status" value="1"/>
</dbReference>
<dbReference type="InterPro" id="IPR010870">
    <property type="entry name" value="Porin_O/P"/>
</dbReference>
<dbReference type="Proteomes" id="UP000516093">
    <property type="component" value="Chromosome"/>
</dbReference>
<accession>A0A7H0GRY0</accession>
<keyword evidence="3" id="KW-1185">Reference proteome</keyword>
<dbReference type="KEGG" id="hqi:H9L05_13055"/>
<organism evidence="2 3">
    <name type="scientific">Hymenobacter qilianensis</name>
    <dbReference type="NCBI Taxonomy" id="1385715"/>
    <lineage>
        <taxon>Bacteria</taxon>
        <taxon>Pseudomonadati</taxon>
        <taxon>Bacteroidota</taxon>
        <taxon>Cytophagia</taxon>
        <taxon>Cytophagales</taxon>
        <taxon>Hymenobacteraceae</taxon>
        <taxon>Hymenobacter</taxon>
    </lineage>
</organism>
<evidence type="ECO:0000313" key="3">
    <source>
        <dbReference type="Proteomes" id="UP000516093"/>
    </source>
</evidence>